<dbReference type="Pfam" id="PF00069">
    <property type="entry name" value="Pkinase"/>
    <property type="match status" value="1"/>
</dbReference>
<dbReference type="InterPro" id="IPR017441">
    <property type="entry name" value="Protein_kinase_ATP_BS"/>
</dbReference>
<gene>
    <name evidence="8" type="ORF">BRAN1462_LOCUS37321</name>
</gene>
<dbReference type="EC" id="2.7.11.1" evidence="1"/>
<dbReference type="SMART" id="SM00220">
    <property type="entry name" value="S_TKc"/>
    <property type="match status" value="1"/>
</dbReference>
<dbReference type="Gene3D" id="1.10.510.10">
    <property type="entry name" value="Transferase(Phosphotransferase) domain 1"/>
    <property type="match status" value="1"/>
</dbReference>
<dbReference type="InterPro" id="IPR050235">
    <property type="entry name" value="CK1_Ser-Thr_kinase"/>
</dbReference>
<accession>A0A7S2L8P8</accession>
<evidence type="ECO:0000256" key="3">
    <source>
        <dbReference type="ARBA" id="ARBA00022840"/>
    </source>
</evidence>
<dbReference type="EMBL" id="HBGW01058709">
    <property type="protein sequence ID" value="CAD9599135.1"/>
    <property type="molecule type" value="Transcribed_RNA"/>
</dbReference>
<sequence>MAARTSSGRPKMPTSVHGGRYKIEEKLGSGCFGEVYRGSESKEGTEVAMKLEDLQARTQQLEMEAQVMNELRAPVQPQGFSECFAYGREGRFFYLVMELLGKSLEDCVSTCKGKLSPLTTALIAEQLMARLEYLHSKGIIHRDIKPENFMCGVKNKIHHLYMIDFGLSKRYFDKVHIPHRNKLSLTGTARYASVNAHRGLEQSRRDDLEAVGHMLMYFLRGVLPWSGLDAKTKEEKYNKIRQYKENTRLSDLCSGYPPEFEQYLGICRSLDFTERPKYKELRALFTDVRQRLGPGCRDHALEWLKEKKVDESALVPLTPWTHPPPQPDDDVKVEPPVKAGAVTRGSGGFFCCFGAPRRPAPVPEQAPQPSRAAP</sequence>
<evidence type="ECO:0000256" key="5">
    <source>
        <dbReference type="PROSITE-ProRule" id="PRU10141"/>
    </source>
</evidence>
<feature type="domain" description="Protein kinase" evidence="7">
    <location>
        <begin position="21"/>
        <end position="285"/>
    </location>
</feature>
<dbReference type="PANTHER" id="PTHR11909">
    <property type="entry name" value="CASEIN KINASE-RELATED"/>
    <property type="match status" value="1"/>
</dbReference>
<dbReference type="InterPro" id="IPR008271">
    <property type="entry name" value="Ser/Thr_kinase_AS"/>
</dbReference>
<reference evidence="8" key="1">
    <citation type="submission" date="2021-01" db="EMBL/GenBank/DDBJ databases">
        <authorList>
            <person name="Corre E."/>
            <person name="Pelletier E."/>
            <person name="Niang G."/>
            <person name="Scheremetjew M."/>
            <person name="Finn R."/>
            <person name="Kale V."/>
            <person name="Holt S."/>
            <person name="Cochrane G."/>
            <person name="Meng A."/>
            <person name="Brown T."/>
            <person name="Cohen L."/>
        </authorList>
    </citation>
    <scope>NUCLEOTIDE SEQUENCE</scope>
    <source>
        <strain evidence="8">RCC3387</strain>
    </source>
</reference>
<dbReference type="PROSITE" id="PS00108">
    <property type="entry name" value="PROTEIN_KINASE_ST"/>
    <property type="match status" value="1"/>
</dbReference>
<dbReference type="PROSITE" id="PS00107">
    <property type="entry name" value="PROTEIN_KINASE_ATP"/>
    <property type="match status" value="1"/>
</dbReference>
<dbReference type="InterPro" id="IPR011009">
    <property type="entry name" value="Kinase-like_dom_sf"/>
</dbReference>
<dbReference type="SUPFAM" id="SSF56112">
    <property type="entry name" value="Protein kinase-like (PK-like)"/>
    <property type="match status" value="1"/>
</dbReference>
<keyword evidence="3 5" id="KW-0067">ATP-binding</keyword>
<dbReference type="InterPro" id="IPR000719">
    <property type="entry name" value="Prot_kinase_dom"/>
</dbReference>
<keyword evidence="6" id="KW-0723">Serine/threonine-protein kinase</keyword>
<evidence type="ECO:0000256" key="6">
    <source>
        <dbReference type="RuleBase" id="RU000304"/>
    </source>
</evidence>
<keyword evidence="6" id="KW-0808">Transferase</keyword>
<evidence type="ECO:0000256" key="4">
    <source>
        <dbReference type="ARBA" id="ARBA00023860"/>
    </source>
</evidence>
<evidence type="ECO:0000256" key="1">
    <source>
        <dbReference type="ARBA" id="ARBA00012513"/>
    </source>
</evidence>
<keyword evidence="6" id="KW-0418">Kinase</keyword>
<dbReference type="CDD" id="cd14016">
    <property type="entry name" value="STKc_CK1"/>
    <property type="match status" value="1"/>
</dbReference>
<name>A0A7S2L8P8_9DINO</name>
<evidence type="ECO:0000259" key="7">
    <source>
        <dbReference type="PROSITE" id="PS50011"/>
    </source>
</evidence>
<comment type="similarity">
    <text evidence="6">Belongs to the protein kinase superfamily.</text>
</comment>
<keyword evidence="2 5" id="KW-0547">Nucleotide-binding</keyword>
<evidence type="ECO:0000313" key="8">
    <source>
        <dbReference type="EMBL" id="CAD9599135.1"/>
    </source>
</evidence>
<dbReference type="PROSITE" id="PS50011">
    <property type="entry name" value="PROTEIN_KINASE_DOM"/>
    <property type="match status" value="1"/>
</dbReference>
<dbReference type="AlphaFoldDB" id="A0A7S2L8P8"/>
<evidence type="ECO:0000256" key="2">
    <source>
        <dbReference type="ARBA" id="ARBA00022741"/>
    </source>
</evidence>
<protein>
    <recommendedName>
        <fullName evidence="4">Casein kinase I</fullName>
        <ecNumber evidence="1">2.7.11.1</ecNumber>
    </recommendedName>
</protein>
<proteinExistence type="inferred from homology"/>
<feature type="binding site" evidence="5">
    <location>
        <position position="50"/>
    </location>
    <ligand>
        <name>ATP</name>
        <dbReference type="ChEBI" id="CHEBI:30616"/>
    </ligand>
</feature>
<dbReference type="GO" id="GO:0005524">
    <property type="term" value="F:ATP binding"/>
    <property type="evidence" value="ECO:0007669"/>
    <property type="project" value="UniProtKB-UniRule"/>
</dbReference>
<organism evidence="8">
    <name type="scientific">Zooxanthella nutricula</name>
    <dbReference type="NCBI Taxonomy" id="1333877"/>
    <lineage>
        <taxon>Eukaryota</taxon>
        <taxon>Sar</taxon>
        <taxon>Alveolata</taxon>
        <taxon>Dinophyceae</taxon>
        <taxon>Peridiniales</taxon>
        <taxon>Peridiniales incertae sedis</taxon>
        <taxon>Zooxanthella</taxon>
    </lineage>
</organism>
<dbReference type="GO" id="GO:0004674">
    <property type="term" value="F:protein serine/threonine kinase activity"/>
    <property type="evidence" value="ECO:0007669"/>
    <property type="project" value="UniProtKB-KW"/>
</dbReference>